<dbReference type="RefSeq" id="WP_209884815.1">
    <property type="nucleotide sequence ID" value="NZ_JAGGMR010000001.1"/>
</dbReference>
<feature type="transmembrane region" description="Helical" evidence="7">
    <location>
        <begin position="549"/>
        <end position="566"/>
    </location>
</feature>
<feature type="transmembrane region" description="Helical" evidence="7">
    <location>
        <begin position="157"/>
        <end position="188"/>
    </location>
</feature>
<feature type="transmembrane region" description="Helical" evidence="7">
    <location>
        <begin position="277"/>
        <end position="301"/>
    </location>
</feature>
<protein>
    <submittedName>
        <fullName evidence="9">RND superfamily putative drug exporter</fullName>
    </submittedName>
</protein>
<feature type="transmembrane region" description="Helical" evidence="7">
    <location>
        <begin position="515"/>
        <end position="534"/>
    </location>
</feature>
<evidence type="ECO:0000313" key="10">
    <source>
        <dbReference type="Proteomes" id="UP001519325"/>
    </source>
</evidence>
<reference evidence="9 10" key="1">
    <citation type="submission" date="2021-03" db="EMBL/GenBank/DDBJ databases">
        <title>Sequencing the genomes of 1000 actinobacteria strains.</title>
        <authorList>
            <person name="Klenk H.-P."/>
        </authorList>
    </citation>
    <scope>NUCLEOTIDE SEQUENCE [LARGE SCALE GENOMIC DNA]</scope>
    <source>
        <strain evidence="9 10">DSM 45516</strain>
    </source>
</reference>
<feature type="domain" description="Membrane transport protein MMPL" evidence="8">
    <location>
        <begin position="425"/>
        <end position="661"/>
    </location>
</feature>
<dbReference type="Proteomes" id="UP001519325">
    <property type="component" value="Unassembled WGS sequence"/>
</dbReference>
<evidence type="ECO:0000256" key="3">
    <source>
        <dbReference type="ARBA" id="ARBA00022475"/>
    </source>
</evidence>
<evidence type="ECO:0000256" key="5">
    <source>
        <dbReference type="ARBA" id="ARBA00022989"/>
    </source>
</evidence>
<feature type="transmembrane region" description="Helical" evidence="7">
    <location>
        <begin position="486"/>
        <end position="508"/>
    </location>
</feature>
<comment type="caution">
    <text evidence="9">The sequence shown here is derived from an EMBL/GenBank/DDBJ whole genome shotgun (WGS) entry which is preliminary data.</text>
</comment>
<dbReference type="SUPFAM" id="SSF82866">
    <property type="entry name" value="Multidrug efflux transporter AcrB transmembrane domain"/>
    <property type="match status" value="2"/>
</dbReference>
<evidence type="ECO:0000256" key="6">
    <source>
        <dbReference type="ARBA" id="ARBA00023136"/>
    </source>
</evidence>
<dbReference type="Pfam" id="PF03176">
    <property type="entry name" value="MMPL"/>
    <property type="match status" value="2"/>
</dbReference>
<feature type="transmembrane region" description="Helical" evidence="7">
    <location>
        <begin position="249"/>
        <end position="271"/>
    </location>
</feature>
<evidence type="ECO:0000256" key="2">
    <source>
        <dbReference type="ARBA" id="ARBA00010157"/>
    </source>
</evidence>
<dbReference type="InterPro" id="IPR050545">
    <property type="entry name" value="Mycobact_MmpL"/>
</dbReference>
<dbReference type="Gene3D" id="1.20.1640.10">
    <property type="entry name" value="Multidrug efflux transporter AcrB transmembrane domain"/>
    <property type="match status" value="2"/>
</dbReference>
<accession>A0ABS4Q8A0</accession>
<dbReference type="EMBL" id="JAGGMR010000001">
    <property type="protein sequence ID" value="MBP2187907.1"/>
    <property type="molecule type" value="Genomic_DNA"/>
</dbReference>
<dbReference type="InterPro" id="IPR004869">
    <property type="entry name" value="MMPL_dom"/>
</dbReference>
<feature type="transmembrane region" description="Helical" evidence="7">
    <location>
        <begin position="600"/>
        <end position="617"/>
    </location>
</feature>
<organism evidence="9 10">
    <name type="scientific">Nocardia goodfellowii</name>
    <dbReference type="NCBI Taxonomy" id="882446"/>
    <lineage>
        <taxon>Bacteria</taxon>
        <taxon>Bacillati</taxon>
        <taxon>Actinomycetota</taxon>
        <taxon>Actinomycetes</taxon>
        <taxon>Mycobacteriales</taxon>
        <taxon>Nocardiaceae</taxon>
        <taxon>Nocardia</taxon>
    </lineage>
</organism>
<keyword evidence="4 7" id="KW-0812">Transmembrane</keyword>
<keyword evidence="6 7" id="KW-0472">Membrane</keyword>
<evidence type="ECO:0000256" key="4">
    <source>
        <dbReference type="ARBA" id="ARBA00022692"/>
    </source>
</evidence>
<keyword evidence="10" id="KW-1185">Reference proteome</keyword>
<keyword evidence="3" id="KW-1003">Cell membrane</keyword>
<evidence type="ECO:0000256" key="1">
    <source>
        <dbReference type="ARBA" id="ARBA00004651"/>
    </source>
</evidence>
<dbReference type="PANTHER" id="PTHR33406">
    <property type="entry name" value="MEMBRANE PROTEIN MJ1562-RELATED"/>
    <property type="match status" value="1"/>
</dbReference>
<comment type="similarity">
    <text evidence="2">Belongs to the resistance-nodulation-cell division (RND) (TC 2.A.6) family. MmpL subfamily.</text>
</comment>
<feature type="domain" description="Membrane transport protein MMPL" evidence="8">
    <location>
        <begin position="10"/>
        <end position="338"/>
    </location>
</feature>
<comment type="subcellular location">
    <subcellularLocation>
        <location evidence="1">Cell membrane</location>
        <topology evidence="1">Multi-pass membrane protein</topology>
    </subcellularLocation>
</comment>
<keyword evidence="5 7" id="KW-1133">Transmembrane helix</keyword>
<feature type="transmembrane region" description="Helical" evidence="7">
    <location>
        <begin position="337"/>
        <end position="357"/>
    </location>
</feature>
<feature type="transmembrane region" description="Helical" evidence="7">
    <location>
        <begin position="200"/>
        <end position="219"/>
    </location>
</feature>
<sequence>MNHLSLGGFTDPDSESTYVDEYVEQHFGRIDASDLIVLYRPQSGQSLDALGPAVAASLEHIPPDRMVATPRTYWSIPNSDLTKLAFRSTDGSTGLATFAFSGDEDARIRTYLDVRDHLRIPGVEVRFGGIAAVADAYNQEVLTNVVRAELVSFPLMLILLLFVFGGFVAAAVPLAAAGLSLLGAFFALRMLQQWTEVSAFAANTASLIGLGLAVDYSLFMVSRFREELRAGSSTEDAVRAMMVTAGRTVATSAVLLACGSIGMMFFDLALIRSLAYGGLAAMTIAVVVCLTVLPATLLLLGPRINALAWRRGVIDRVEQRSVTFWGNFADRVLRRPVAVFAAVTAVLAVCLLPLSGIKIGDVDHNGLPSGAQARVTMDQFYADFPLARTGAKILAQHADGTPASASEVAAITRAAERVPGVFRVEAVGGPDSGVIYARLTDAERSPAAQQTVDKLRAIATEPGTALKVGGTTAVSQDGIAATKERIPAMLGFMVLATFLVLLLSFGSVVLAVKAVLMAAISLGATYGVLTWIFVDGHGAGLLDITPSPMFAPIALMLSTLVFGLSSDYEVFLLSRMVESHVDGDDTDTAIRNGIAHTGRVVTAAAFLLVAVTVAFSLTSLTMIRLIGVGVIVGLLIDATIVRMLLVPASVKLMGRANWWAPGPLAAIMARAGHSRVRTPAQQHGLLESADSSSS</sequence>
<proteinExistence type="inferred from homology"/>
<dbReference type="PANTHER" id="PTHR33406:SF11">
    <property type="entry name" value="MEMBRANE PROTEIN SCO6666-RELATED"/>
    <property type="match status" value="1"/>
</dbReference>
<feature type="transmembrane region" description="Helical" evidence="7">
    <location>
        <begin position="623"/>
        <end position="645"/>
    </location>
</feature>
<evidence type="ECO:0000259" key="8">
    <source>
        <dbReference type="Pfam" id="PF03176"/>
    </source>
</evidence>
<evidence type="ECO:0000313" key="9">
    <source>
        <dbReference type="EMBL" id="MBP2187907.1"/>
    </source>
</evidence>
<gene>
    <name evidence="9" type="ORF">BJ987_000808</name>
</gene>
<evidence type="ECO:0000256" key="7">
    <source>
        <dbReference type="SAM" id="Phobius"/>
    </source>
</evidence>
<name>A0ABS4Q8A0_9NOCA</name>